<feature type="region of interest" description="Disordered" evidence="1">
    <location>
        <begin position="1"/>
        <end position="25"/>
    </location>
</feature>
<dbReference type="SUPFAM" id="SSF52540">
    <property type="entry name" value="P-loop containing nucleoside triphosphate hydrolases"/>
    <property type="match status" value="1"/>
</dbReference>
<name>A0ABQ7YIN5_BRANA</name>
<organism evidence="2 3">
    <name type="scientific">Brassica napus</name>
    <name type="common">Rape</name>
    <dbReference type="NCBI Taxonomy" id="3708"/>
    <lineage>
        <taxon>Eukaryota</taxon>
        <taxon>Viridiplantae</taxon>
        <taxon>Streptophyta</taxon>
        <taxon>Embryophyta</taxon>
        <taxon>Tracheophyta</taxon>
        <taxon>Spermatophyta</taxon>
        <taxon>Magnoliopsida</taxon>
        <taxon>eudicotyledons</taxon>
        <taxon>Gunneridae</taxon>
        <taxon>Pentapetalae</taxon>
        <taxon>rosids</taxon>
        <taxon>malvids</taxon>
        <taxon>Brassicales</taxon>
        <taxon>Brassicaceae</taxon>
        <taxon>Brassiceae</taxon>
        <taxon>Brassica</taxon>
    </lineage>
</organism>
<comment type="caution">
    <text evidence="2">The sequence shown here is derived from an EMBL/GenBank/DDBJ whole genome shotgun (WGS) entry which is preliminary data.</text>
</comment>
<dbReference type="SUPFAM" id="SSF81383">
    <property type="entry name" value="F-box domain"/>
    <property type="match status" value="1"/>
</dbReference>
<gene>
    <name evidence="2" type="ORF">HID58_075096</name>
</gene>
<dbReference type="Proteomes" id="UP000824890">
    <property type="component" value="Unassembled WGS sequence"/>
</dbReference>
<evidence type="ECO:0000313" key="2">
    <source>
        <dbReference type="EMBL" id="KAH0868074.1"/>
    </source>
</evidence>
<dbReference type="InterPro" id="IPR036047">
    <property type="entry name" value="F-box-like_dom_sf"/>
</dbReference>
<sequence>QMTERFFPTKPSSGGGGNHRRDNLTLLSGPTTSGKTSLLFQFAINLATASHVVFICHRKRIESNPPFLSQGLDPSSDAFNRIQMKYVDDDEGLRNYFAAFHLHLHLPAAVVIDDFGDYFTQSNSRTLMNSRARDMAMVRTLALCHNAVVHANKKATCELVLSETSSGDSPRSLFIYKRWIPSIFTIKGHGDGSFLLRSHGSSEKSAKYSIALQYLILEELLLKHSLSMEWGNLPGEMIRGDFLMAKSLSRFQSTSKHWQALLKSESFAKKHSANNAPDEDPLSIMLIDYRSPLYARCFTVTDYCYAPQRTRDLWFGIHVQGKPTDEQSKTLVYCNQSPKNNKIVHIVRGDTYVKVDPLDRSSTIRPSSSSSLLLNYVPSLVQIKQGKSACDL</sequence>
<dbReference type="EMBL" id="JAGKQM010000017">
    <property type="protein sequence ID" value="KAH0868074.1"/>
    <property type="molecule type" value="Genomic_DNA"/>
</dbReference>
<dbReference type="PANTHER" id="PTHR28653:SF1">
    <property type="entry name" value="ATPASE SWSAP1"/>
    <property type="match status" value="1"/>
</dbReference>
<dbReference type="Gene3D" id="3.40.50.300">
    <property type="entry name" value="P-loop containing nucleotide triphosphate hydrolases"/>
    <property type="match status" value="1"/>
</dbReference>
<accession>A0ABQ7YIN5</accession>
<proteinExistence type="predicted"/>
<dbReference type="PANTHER" id="PTHR28653">
    <property type="match status" value="1"/>
</dbReference>
<protein>
    <submittedName>
        <fullName evidence="2">Uncharacterized protein</fullName>
    </submittedName>
</protein>
<feature type="non-terminal residue" evidence="2">
    <location>
        <position position="1"/>
    </location>
</feature>
<evidence type="ECO:0000256" key="1">
    <source>
        <dbReference type="SAM" id="MobiDB-lite"/>
    </source>
</evidence>
<reference evidence="2 3" key="1">
    <citation type="submission" date="2021-05" db="EMBL/GenBank/DDBJ databases">
        <title>Genome Assembly of Synthetic Allotetraploid Brassica napus Reveals Homoeologous Exchanges between Subgenomes.</title>
        <authorList>
            <person name="Davis J.T."/>
        </authorList>
    </citation>
    <scope>NUCLEOTIDE SEQUENCE [LARGE SCALE GENOMIC DNA]</scope>
    <source>
        <strain evidence="3">cv. Da-Ae</strain>
        <tissue evidence="2">Seedling</tissue>
    </source>
</reference>
<keyword evidence="3" id="KW-1185">Reference proteome</keyword>
<dbReference type="InterPro" id="IPR027417">
    <property type="entry name" value="P-loop_NTPase"/>
</dbReference>
<evidence type="ECO:0000313" key="3">
    <source>
        <dbReference type="Proteomes" id="UP000824890"/>
    </source>
</evidence>